<dbReference type="AlphaFoldDB" id="A0A7T3RC71"/>
<evidence type="ECO:0008006" key="3">
    <source>
        <dbReference type="Google" id="ProtNLM"/>
    </source>
</evidence>
<dbReference type="RefSeq" id="WP_198442111.1">
    <property type="nucleotide sequence ID" value="NZ_CBCSHE010000001.1"/>
</dbReference>
<evidence type="ECO:0000313" key="2">
    <source>
        <dbReference type="Proteomes" id="UP000595224"/>
    </source>
</evidence>
<gene>
    <name evidence="1" type="ORF">IWA51_08545</name>
</gene>
<proteinExistence type="predicted"/>
<dbReference type="Proteomes" id="UP000595224">
    <property type="component" value="Chromosome"/>
</dbReference>
<reference evidence="1 2" key="1">
    <citation type="submission" date="2020-11" db="EMBL/GenBank/DDBJ databases">
        <title>Treponema Peruensis nv. sp., first commensal Treponema isolated from human feces.</title>
        <authorList>
            <person name="Belkhou C."/>
            <person name="Raes J."/>
        </authorList>
    </citation>
    <scope>NUCLEOTIDE SEQUENCE [LARGE SCALE GENOMIC DNA]</scope>
    <source>
        <strain evidence="1 2">RCC2812</strain>
    </source>
</reference>
<protein>
    <recommendedName>
        <fullName evidence="3">Outer membrane protein assembly factor BamB</fullName>
    </recommendedName>
</protein>
<organism evidence="1 2">
    <name type="scientific">Treponema peruense</name>
    <dbReference type="NCBI Taxonomy" id="2787628"/>
    <lineage>
        <taxon>Bacteria</taxon>
        <taxon>Pseudomonadati</taxon>
        <taxon>Spirochaetota</taxon>
        <taxon>Spirochaetia</taxon>
        <taxon>Spirochaetales</taxon>
        <taxon>Treponemataceae</taxon>
        <taxon>Treponema</taxon>
    </lineage>
</organism>
<keyword evidence="2" id="KW-1185">Reference proteome</keyword>
<dbReference type="Gene3D" id="2.130.10.10">
    <property type="entry name" value="YVTN repeat-like/Quinoprotein amine dehydrogenase"/>
    <property type="match status" value="1"/>
</dbReference>
<sequence length="353" mass="39205">MKINEKKSSPVPFIAAFCFIYIILSARPLSTELHLKPEWTESIQNVKPVIAKEELIPFRLSQNIGYFTKDGRIVSCISFPFKATISDSRFAYYGADSQYTEFRTPDAKIAGRMDTPGFPFFEEDRMYMFFPGGTSFGMYAEDGSQLWKYESYAPVTAFSSSTGGTVAGFADGTLVSFDNSGNQTQRFSPGGSTYEVILGAGISQDGSRIACVSGQDKQRFVVAEKNSGHSRVIFHEYIENSQNFQVLVKFSSDSKTVWYDAKGFLGIANLDTLKSSRIPIDGRIIQIEESAVENIVFVLSRNADTYTVTAIEPSDHKLSSFSFTGSSAFIQVRGNMLFVGRDDRISKISVSRE</sequence>
<evidence type="ECO:0000313" key="1">
    <source>
        <dbReference type="EMBL" id="QQA00321.1"/>
    </source>
</evidence>
<dbReference type="InterPro" id="IPR015943">
    <property type="entry name" value="WD40/YVTN_repeat-like_dom_sf"/>
</dbReference>
<accession>A0A7T3RC71</accession>
<dbReference type="EMBL" id="CP064936">
    <property type="protein sequence ID" value="QQA00321.1"/>
    <property type="molecule type" value="Genomic_DNA"/>
</dbReference>
<dbReference type="KEGG" id="tper:IWA51_08545"/>
<name>A0A7T3RC71_9SPIR</name>
<dbReference type="SUPFAM" id="SSF69304">
    <property type="entry name" value="Tricorn protease N-terminal domain"/>
    <property type="match status" value="1"/>
</dbReference>